<feature type="domain" description="Cadherin" evidence="21">
    <location>
        <begin position="181"/>
        <end position="294"/>
    </location>
</feature>
<dbReference type="SMART" id="SM00179">
    <property type="entry name" value="EGF_CA"/>
    <property type="match status" value="3"/>
</dbReference>
<feature type="domain" description="Laminin G" evidence="19">
    <location>
        <begin position="4369"/>
        <end position="4548"/>
    </location>
</feature>
<feature type="transmembrane region" description="Helical" evidence="17">
    <location>
        <begin position="4565"/>
        <end position="4588"/>
    </location>
</feature>
<dbReference type="Proteomes" id="UP001430953">
    <property type="component" value="Unassembled WGS sequence"/>
</dbReference>
<dbReference type="SMART" id="SM00282">
    <property type="entry name" value="LamG"/>
    <property type="match status" value="2"/>
</dbReference>
<evidence type="ECO:0000259" key="21">
    <source>
        <dbReference type="PROSITE" id="PS50268"/>
    </source>
</evidence>
<keyword evidence="2" id="KW-1003">Cell membrane</keyword>
<dbReference type="CDD" id="cd00110">
    <property type="entry name" value="LamG"/>
    <property type="match status" value="2"/>
</dbReference>
<dbReference type="SMART" id="SM00112">
    <property type="entry name" value="CA"/>
    <property type="match status" value="34"/>
</dbReference>
<feature type="domain" description="Cadherin" evidence="21">
    <location>
        <begin position="1156"/>
        <end position="1264"/>
    </location>
</feature>
<dbReference type="PROSITE" id="PS50026">
    <property type="entry name" value="EGF_3"/>
    <property type="match status" value="3"/>
</dbReference>
<dbReference type="Gene3D" id="2.60.120.200">
    <property type="match status" value="2"/>
</dbReference>
<feature type="domain" description="Cadherin" evidence="21">
    <location>
        <begin position="1371"/>
        <end position="1475"/>
    </location>
</feature>
<dbReference type="PROSITE" id="PS01186">
    <property type="entry name" value="EGF_2"/>
    <property type="match status" value="2"/>
</dbReference>
<evidence type="ECO:0000256" key="13">
    <source>
        <dbReference type="ARBA" id="ARBA00023180"/>
    </source>
</evidence>
<feature type="disulfide bond" evidence="15">
    <location>
        <begin position="4084"/>
        <end position="4093"/>
    </location>
</feature>
<feature type="domain" description="Cadherin" evidence="21">
    <location>
        <begin position="2986"/>
        <end position="3096"/>
    </location>
</feature>
<feature type="compositionally biased region" description="Basic and acidic residues" evidence="16">
    <location>
        <begin position="4679"/>
        <end position="4688"/>
    </location>
</feature>
<evidence type="ECO:0000313" key="22">
    <source>
        <dbReference type="EMBL" id="KAL0131095.1"/>
    </source>
</evidence>
<keyword evidence="7" id="KW-0677">Repeat</keyword>
<feature type="domain" description="Cadherin" evidence="21">
    <location>
        <begin position="2469"/>
        <end position="2573"/>
    </location>
</feature>
<evidence type="ECO:0000313" key="23">
    <source>
        <dbReference type="Proteomes" id="UP001430953"/>
    </source>
</evidence>
<keyword evidence="11 17" id="KW-0472">Membrane</keyword>
<feature type="compositionally biased region" description="Basic and acidic residues" evidence="16">
    <location>
        <begin position="4932"/>
        <end position="4941"/>
    </location>
</feature>
<dbReference type="PROSITE" id="PS50268">
    <property type="entry name" value="CADHERIN_2"/>
    <property type="match status" value="33"/>
</dbReference>
<keyword evidence="8 14" id="KW-0106">Calcium</keyword>
<feature type="domain" description="Cadherin" evidence="21">
    <location>
        <begin position="3310"/>
        <end position="3415"/>
    </location>
</feature>
<dbReference type="FunFam" id="2.60.40.60:FF:000081">
    <property type="entry name" value="protocadherin Fat 4"/>
    <property type="match status" value="1"/>
</dbReference>
<dbReference type="Pfam" id="PF02210">
    <property type="entry name" value="Laminin_G_2"/>
    <property type="match status" value="1"/>
</dbReference>
<feature type="domain" description="Cadherin" evidence="21">
    <location>
        <begin position="1613"/>
        <end position="1710"/>
    </location>
</feature>
<dbReference type="PANTHER" id="PTHR24027">
    <property type="entry name" value="CADHERIN-23"/>
    <property type="match status" value="1"/>
</dbReference>
<dbReference type="InterPro" id="IPR002126">
    <property type="entry name" value="Cadherin-like_dom"/>
</dbReference>
<evidence type="ECO:0000256" key="11">
    <source>
        <dbReference type="ARBA" id="ARBA00023136"/>
    </source>
</evidence>
<sequence length="5108" mass="559994">MIIRESMILTLLLGLLLVVKQNGGQVVSQDAAAVAATATATMAVAASNDYFTSRNLPQRATRLVPRRSPMLPQDSGTAMGLAMQSRAVDTRVQLEIKEGEPKGTLVGRIPLKPDFTYRFNEPPQEFVLDSETGKIRTAKILDRETLSSDRFDLVVLSSQPTYPIEVRILVLDVNDNNPEFPEPSIAVSFSESAVAGTKLLLDAATDRDTPENGVLDDYFIVDGNTDGKFRLEVTGNPTGETSYLHLETTGKLDREQVEFYSLNVCARDRGRPPRLGYLLVNVTVLDVNDNPPVFQQSDYVVALNESAPVGTKVLTVHATDKDSEDNAKLTYYLPDNERKFTIDPETGTITTAEPLKCPQQRCTVEQPSGGCPKSCVITVFARDHGSPRQDGRTYVTVNVLDANDHDPVIKFSYFPLNTGSATVDENAAKDAIVAAVSVIDDDEGLNGKTSVEIRAGNELGHFRLEKMQSFDIVRVDGRLDREEIPKYNLTVVATDKGTPPRSGTAYLVIHVNDVNDHEPVFQQSEYSAVLSELAPIGSFVASISATDADSGLNARIYYEFGSGNEQGWFSIDSDTGLVTTTATLDREIQGSIELHVSARDGGPNTKYASTHLKVTILDENDEKPRFSENVIEVTLSENTPPYSQVATLTAVDNDQGTNGSVAYSLHSSVSRNYPKTFALDALTGQLTTMVALDRETIAAYKILVIAKDQGTPVQSSTATVMLTLEDINDNSPIFYPWRYLMSISEDVPIGTTIGKVMATDADARENAQVRYTLESGGKGLFMVEERTGEIILKGSLHAMHETLYELIISAKDTGDRVAVRNAVVEIIREENLENLEFDTYNGYEFRVLEDHGDCDLISPNNREVGTVHVSQYVDTDKVRYAIVFGDPKSNFKIDENTGVISTAGCLDRERVAFYSLQLSARANFAYGQTTVNITVQDINDNPPKFPRGERGDEIFLRENAAVGQEVCLARAKDRDTGANARIVYSLTHNPDGQFRVAENSGIIYLDKPIRAPPNTILYLEVTATDSGKQPLSAQHQIRVTIEDVNDHTPVFRLTSYETSLPESTPVNERFFSLTAQDADFGANGRILYSVTDGNAEGRFGIFPDGQLYVKNALDREVRDYYALEVTASDQGSPSRSSMVPVVVHVIDENDNAPKFTNSSFSFHLRENEPPDTFVGKLLATDHDVGRNADLMFSLPVNQQDFVVDPRNGFVRSLRVFDRELLVTNTGGSYINLEATVTDNGINRLHDRVKVTIYITDVNDNVPQFQRLPYRLQVSEGAPIGTQLLRVYTTDVDEGLNGDVFYTLEDGNQHGQFTIDEATGQISLLKELDRETSDTYVLTVVAHDAGLEMRLSSSATVHIEVLDENDNVPRFVDNKLRISVLETTSTNTELLRFKATDNDLGPNSELAFSISAGNKRDTFFIDPLTGILYLKKPLDYEELVRYTLNVTCSDGGHPRLSSVTSLTVEVIDTNDNPPVFPNTAIVRQIREGILVRTPIVTITAEDPDSGDNGVVSYSILSQDPEDEVRRFGINPSSGVIHTLLPIDREEVDTFKLVVIATDQAQPPSTRLSAEKLVIVIVEDVNDNAPIFTSMSAVVLPSLRAGSFNQQFSTKDVVVTQLIARDLDSSTNGLVTYELLRSNVNYSDMFRIYRNTGQLMMKLPQASSRSGSLERALKYQVGVRATDEAVQAERRSSETYVTLIVPGETGDDQPVWEHRGQIEGNVHENEPIGTSILRVSARSRRSTVELEYYVTNVTAGDGPQVDRLFDIDTKTGVLSTAAQLDRETGVQWYEVEIYAIGIAGTRPSTTSTKVRVTVLDKNDVAPTWGPGPWKFQISEEAPPNTVITVLKAHDPDTIGTLTYTLVPSHHRPGDRGESVDNDKTRGQFKLHSTSGQLSLAEALDRETKEKYVLKVRADDGLQHRDVVLHIQVTDTNDNAPTFQSTAYSFDVPENVPRGSRVGQVVATDIDAEGPNSHLSYVLISDWANDVFSLNPSTGVFTLTASLDYEQVQHYILVVQATDGGTPVLSSTVTVYCNVVDLNDNAPIFETGPHATDIVENVTIGTPVLTVTAQDLDSGDNGRVIYAVAGGDEDGDFGVAHNGTLFTRQALDRERKPVYNLVLSATDSPLPPARPLSSTVQVTVVLLDVNDMSPEFISPTKISIIENAPSNSVVMAIKAIDRDEGRNGYVEYSLRDDGNLPFTLGSVDGLLRVSGSLDREQRSNYTLEVTAKDRGEPPRSSSTIISVTVLDENDNSPVFEPRQYFATIAENASIGASVLQVSAMDRDEGANGRVRYSIVMGDDNRDFMISEDGGVIRVAKNLNYERKSRYDLTIRSEDCAAEVGKTPRGDMAQVTITVRDINDNAPVFLDSPYLAHVMENMVPPSGGFVIQVKAYDADTPPYNNQVRYFLKNGDTDLFRINATTGDIMLLRPLDRELVSEYTLTLDAMDTGSPPLTGSGIIKIVVLDVNDHSPEFTRQDYKATVVENAPAGTWVTKPHATDKDEGFNAKISYNLLGDKAERFSADPDTGEVFTTMPLDREQTAVYYLTLVARDSSPTEPRASAVNLTIYVTDVNDNAPRFSSPRYTAYVPSATKPGDFVFGAKASDDDDGDNSRIVYQLHGKDADQFTIDPNNGVIRATHELIGDQTTYQLQIQASDCGAEPQHVTADLVIHLWERQLFPTFQSSVSTRFNLPEDVPEGKVITKLSATTPKTGSASNLIYGMAGGNVGDALRINSRTGEVVVATGFDYETAPHYEAWIEVCDSDTPALRSVVQLLINVTDVNDNTPIMEAATYNATVMEEEFPPLFVTKVFATDRDSGKNGQVTYHLINNFNDSFTIDNNTGLIETNAQLDREQIASYELIVEAKDKGYPRLTGTATVLITVLDKNDSPPHFSRLYGVNVTENAEIGTFVIRISSTDKDIGSNANSSYIFVRNPGEKFSIDAVSGNVTVTGKLDREEQDEYILKVVAVDRAWRIETPLTVTIQDQNDNAPEFDEDIYHFHFPELQPRVAHVGTVTATDRDKQGPNSVISYSLLQPSDLFTVDPATGEVFSKRTLRYKHTHQPSSPENLYSLTVVATDNGKPPMSSRTVVQVSVVDANNNAPHFEQRSYLSAVPENYGVGKRIIQLIAHDDADFGVNAEINYSLEHLNNTDDLFAIEKQSGWVYVRRSLNSIPIGAVFLLKARAIDKGVPPQKDEVTLTLVISGENRHAPTFAAVSYQVLVPENEPVNSTILKVRAMDGDKGPNGMIRYKISGGNERSEFFVNSTTGAVSVLKPLDYDLVQEYRLNITATDLGFEPKHVIATLTVNVSDINDNPPTFNQSVYEAFLPENSPLDTFVYKVIARDIDSPKYAVVHYEILGGTGKDHFRIRRDTGEITSDVSFDYEEANEYTLDIVASNPDSTPQMVGFTTVVVYITGVNEYYPHFIQSVFHMDVSESAEVGTSVGAVQATDQDSGEDGRIYYLFVGSSNDRGFSIGLDTGIIRVSRRLDRETQNRVVLTVMAKNGGGIRGNDTDEAQVIVSIQDGNDPPEFLQSTYNASVSEGAVHGTRVLTVRAIDKDIKPQNNQFSYSIISGNIGQAFKVDPQTGDVETAKQLDRESIPVYDLTIGAIDTGVPPQTGTAMVHIELMDVNDNGPIFDPPEVIGYISENEPAGTSIMTLSATDLDLPPNGAPFTYKLIGGRQNDMVTLDKHSGILRITRSLDRETMPQLDLTVEVEDSGIPRMKSEHTVVVIVTDQNDSPSTPRSVHVIVYSFNGETPLGKIADVHPNDPDTTGVFSCKILQGSNSNVLTIPTACDLHTNKISSAVGYSLSVSGNDGRHPDVISKVTVEFLIFSNATIENSITLQIIKLNADDFLSQYYRALLDLLQKKVDVGDTFTIFSIGENGSDLNVYIAVESSQGYRTRYEVTDLLMRNQNEIQKLFEDNSFIIGYSSCKHTPCENGGSCSDGLVIYNDARITDSQALILTSPRMLHEMSCKCRDGFTGDRCEKRQDPCSPNPCLQGGQCRRLGYDFQCTCPIDRDGKLCELERSDACANNPCQNGGSCRKSPDSFSFFCLCRAGYRGNHCEAVTDSCRPNPCLYGGLCVGEKPGYRCSCPEGRYGRHCERSTFGFDELSYMAFPALDSNTNDITIVFATTKPDALLLYNYASQSGGRSDFVVLELINGRVVFSYGGARSAIGTVTIKERPVSNGEWHKVTATRNGKVLSLSVSTCKEHGDVCDDCKPGDHTCYADGVGPTGALNFNNNPLLLGGLENADPVLERPGQVHSDDFVGCIHSVSINGRVLNLTDPLASRGVKSTCVRSQQNLCLRGEQSTVSVCGVGAQCYDKWHQVMCQCGFFIAPNCHSALEPVTLSEGGFIEFKISEKHRRMQLLEYIYNGSTAWHKKRLKRGVENTSSSTNVSPPKTIGLMFRTVKPDGILMYAATNKHFTSIELRNGQLIYMSLLGSPVNMSINIEGGLADGHWHNLTLHAYARGLRLLIDGTLTGDELDSAGVHDFLDPYLSVFSIGGVSQDLYYAHSAGSRSFEGCLANFTINNEVQSFNGSSSIFKDILYHGKVNIGCRGLIGITAAASADPLSVGITLVIVFFVILLIAILVSFIVFRLRRQNKEKSGPSVVNKNTNAIMTSNPLVGSGNDNLMSRHENTYISDTSDLRGVGHIGPELISKKYKEREINSTAEHRPQRPDIIEREVTKSPPIRDEHPPLPPPTQTSLHSHEHNPEPDIPEHYDLENASSIAPSDIDIVYHYKGYRDGMRKYKATPPPIGNYSNHHKHTGQQHRHTGPFPPRAMPPPNVNQPPGSAPKLLQSTPLARLSPSSELSAQQPRILTLHDISGKPLQSALLATTSSSGGVGKDALNSNSERSLNSPIMSQLSGSTASRKAPQSNHENSVNNVSSGPMGLTAEEIERLNSRPRTSSLVSTLDAVSSSSEARGPPTHGPLHHHRRHTPPVERLERRNSSTTDESGNDSFTCSEIEYDNGSLVGDKQSDNLFAKQDDERSSPQGRSTVESSQSTKPPLPPNVGNYDGFDSSFRGSLSTLVASDDDLSTHMGGLLYGGHTSNGSPTTTTTTTAAAEDALSWDYLLNWGPNFESLVGVFIDIAELPDSTSRVTRLPANIPKPSEEYV</sequence>
<evidence type="ECO:0000259" key="19">
    <source>
        <dbReference type="PROSITE" id="PS50025"/>
    </source>
</evidence>
<feature type="domain" description="Cadherin" evidence="21">
    <location>
        <begin position="2885"/>
        <end position="2985"/>
    </location>
</feature>
<feature type="compositionally biased region" description="Basic residues" evidence="16">
    <location>
        <begin position="4754"/>
        <end position="4766"/>
    </location>
</feature>
<dbReference type="CDD" id="cd11304">
    <property type="entry name" value="Cadherin_repeat"/>
    <property type="match status" value="34"/>
</dbReference>
<feature type="domain" description="Cadherin" evidence="21">
    <location>
        <begin position="956"/>
        <end position="1051"/>
    </location>
</feature>
<feature type="domain" description="Cadherin" evidence="21">
    <location>
        <begin position="295"/>
        <end position="409"/>
    </location>
</feature>
<dbReference type="Pfam" id="PF00054">
    <property type="entry name" value="Laminin_G_1"/>
    <property type="match status" value="1"/>
</dbReference>
<dbReference type="FunFam" id="2.60.40.60:FF:000106">
    <property type="entry name" value="FAT atypical cadherin 4"/>
    <property type="match status" value="1"/>
</dbReference>
<dbReference type="GO" id="GO:0048589">
    <property type="term" value="P:developmental growth"/>
    <property type="evidence" value="ECO:0007669"/>
    <property type="project" value="UniProtKB-ARBA"/>
</dbReference>
<dbReference type="PROSITE" id="PS00232">
    <property type="entry name" value="CADHERIN_1"/>
    <property type="match status" value="15"/>
</dbReference>
<feature type="domain" description="EGF-like" evidence="20">
    <location>
        <begin position="4058"/>
        <end position="4094"/>
    </location>
</feature>
<dbReference type="InterPro" id="IPR000742">
    <property type="entry name" value="EGF"/>
</dbReference>
<feature type="domain" description="Cadherin" evidence="21">
    <location>
        <begin position="3522"/>
        <end position="3627"/>
    </location>
</feature>
<evidence type="ECO:0000256" key="1">
    <source>
        <dbReference type="ARBA" id="ARBA00004251"/>
    </source>
</evidence>
<evidence type="ECO:0000256" key="17">
    <source>
        <dbReference type="SAM" id="Phobius"/>
    </source>
</evidence>
<dbReference type="FunFam" id="2.60.40.60:FF:000020">
    <property type="entry name" value="Dachsous cadherin-related 1b"/>
    <property type="match status" value="2"/>
</dbReference>
<feature type="domain" description="Cadherin" evidence="21">
    <location>
        <begin position="3416"/>
        <end position="3521"/>
    </location>
</feature>
<feature type="compositionally biased region" description="Low complexity" evidence="16">
    <location>
        <begin position="4869"/>
        <end position="4880"/>
    </location>
</feature>
<dbReference type="InterPro" id="IPR020894">
    <property type="entry name" value="Cadherin_CS"/>
</dbReference>
<feature type="domain" description="Cadherin" evidence="21">
    <location>
        <begin position="2677"/>
        <end position="2781"/>
    </location>
</feature>
<evidence type="ECO:0000256" key="18">
    <source>
        <dbReference type="SAM" id="SignalP"/>
    </source>
</evidence>
<dbReference type="FunFam" id="2.60.40.60:FF:000340">
    <property type="entry name" value="Protocadherin Fat 4"/>
    <property type="match status" value="1"/>
</dbReference>
<dbReference type="GO" id="GO:0007156">
    <property type="term" value="P:homophilic cell adhesion via plasma membrane adhesion molecules"/>
    <property type="evidence" value="ECO:0007669"/>
    <property type="project" value="InterPro"/>
</dbReference>
<keyword evidence="4 17" id="KW-0812">Transmembrane</keyword>
<keyword evidence="12 15" id="KW-1015">Disulfide bond</keyword>
<dbReference type="SUPFAM" id="SSF57196">
    <property type="entry name" value="EGF/Laminin"/>
    <property type="match status" value="2"/>
</dbReference>
<comment type="subcellular location">
    <subcellularLocation>
        <location evidence="1">Cell membrane</location>
        <topology evidence="1">Single-pass type I membrane protein</topology>
    </subcellularLocation>
</comment>
<dbReference type="GO" id="GO:0007560">
    <property type="term" value="P:imaginal disc morphogenesis"/>
    <property type="evidence" value="ECO:0007669"/>
    <property type="project" value="UniProtKB-ARBA"/>
</dbReference>
<dbReference type="GO" id="GO:0007043">
    <property type="term" value="P:cell-cell junction assembly"/>
    <property type="evidence" value="ECO:0007669"/>
    <property type="project" value="TreeGrafter"/>
</dbReference>
<feature type="domain" description="Cadherin" evidence="21">
    <location>
        <begin position="115"/>
        <end position="180"/>
    </location>
</feature>
<comment type="caution">
    <text evidence="22">The sequence shown here is derived from an EMBL/GenBank/DDBJ whole genome shotgun (WGS) entry which is preliminary data.</text>
</comment>
<dbReference type="GO" id="GO:0045296">
    <property type="term" value="F:cadherin binding"/>
    <property type="evidence" value="ECO:0007669"/>
    <property type="project" value="TreeGrafter"/>
</dbReference>
<dbReference type="GO" id="GO:0016339">
    <property type="term" value="P:calcium-dependent cell-cell adhesion via plasma membrane cell adhesion molecules"/>
    <property type="evidence" value="ECO:0007669"/>
    <property type="project" value="TreeGrafter"/>
</dbReference>
<dbReference type="FunFam" id="2.60.40.60:FF:000035">
    <property type="entry name" value="Protocadherin Fat 3"/>
    <property type="match status" value="1"/>
</dbReference>
<feature type="domain" description="Cadherin" evidence="21">
    <location>
        <begin position="1476"/>
        <end position="1586"/>
    </location>
</feature>
<dbReference type="FunFam" id="2.60.40.60:FF:000321">
    <property type="entry name" value="Cadherin-related tumor suppressor"/>
    <property type="match status" value="1"/>
</dbReference>
<dbReference type="CDD" id="cd00054">
    <property type="entry name" value="EGF_CA"/>
    <property type="match status" value="3"/>
</dbReference>
<feature type="domain" description="EGF-like" evidence="20">
    <location>
        <begin position="4018"/>
        <end position="4056"/>
    </location>
</feature>
<dbReference type="FunFam" id="2.60.40.60:FF:000039">
    <property type="entry name" value="FAT atypical cadherin 3"/>
    <property type="match status" value="3"/>
</dbReference>
<dbReference type="Pfam" id="PF25374">
    <property type="entry name" value="Cadherin_FAT4_N"/>
    <property type="match status" value="1"/>
</dbReference>
<dbReference type="GO" id="GO:0016477">
    <property type="term" value="P:cell migration"/>
    <property type="evidence" value="ECO:0007669"/>
    <property type="project" value="TreeGrafter"/>
</dbReference>
<dbReference type="FunFam" id="2.60.40.60:FF:000118">
    <property type="entry name" value="protocadherin Fat 4"/>
    <property type="match status" value="1"/>
</dbReference>
<dbReference type="GO" id="GO:0016327">
    <property type="term" value="C:apicolateral plasma membrane"/>
    <property type="evidence" value="ECO:0007669"/>
    <property type="project" value="UniProtKB-ARBA"/>
</dbReference>
<dbReference type="InterPro" id="IPR001881">
    <property type="entry name" value="EGF-like_Ca-bd_dom"/>
</dbReference>
<evidence type="ECO:0008006" key="24">
    <source>
        <dbReference type="Google" id="ProtNLM"/>
    </source>
</evidence>
<gene>
    <name evidence="22" type="ORF">PUN28_002587</name>
</gene>
<proteinExistence type="predicted"/>
<keyword evidence="3 15" id="KW-0245">EGF-like domain</keyword>
<feature type="region of interest" description="Disordered" evidence="16">
    <location>
        <begin position="4830"/>
        <end position="5012"/>
    </location>
</feature>
<keyword evidence="5" id="KW-0479">Metal-binding</keyword>
<feature type="compositionally biased region" description="Polar residues" evidence="16">
    <location>
        <begin position="4942"/>
        <end position="4955"/>
    </location>
</feature>
<dbReference type="FunFam" id="2.60.40.60:FF:000101">
    <property type="entry name" value="FAT atypical cadherin 4"/>
    <property type="match status" value="1"/>
</dbReference>
<dbReference type="GO" id="GO:0044331">
    <property type="term" value="P:cell-cell adhesion mediated by cadherin"/>
    <property type="evidence" value="ECO:0007669"/>
    <property type="project" value="TreeGrafter"/>
</dbReference>
<dbReference type="GO" id="GO:0048699">
    <property type="term" value="P:generation of neurons"/>
    <property type="evidence" value="ECO:0007669"/>
    <property type="project" value="UniProtKB-ARBA"/>
</dbReference>
<dbReference type="FunFam" id="2.60.40.60:FF:000134">
    <property type="entry name" value="protocadherin Fat 4"/>
    <property type="match status" value="1"/>
</dbReference>
<feature type="chain" id="PRO_5043452815" description="Cadherin-related tumor suppressor" evidence="18">
    <location>
        <begin position="25"/>
        <end position="5108"/>
    </location>
</feature>
<evidence type="ECO:0000256" key="2">
    <source>
        <dbReference type="ARBA" id="ARBA00022475"/>
    </source>
</evidence>
<dbReference type="EMBL" id="JADYXP020000002">
    <property type="protein sequence ID" value="KAL0131095.1"/>
    <property type="molecule type" value="Genomic_DNA"/>
</dbReference>
<feature type="domain" description="Cadherin" evidence="21">
    <location>
        <begin position="415"/>
        <end position="521"/>
    </location>
</feature>
<feature type="domain" description="Cadherin" evidence="21">
    <location>
        <begin position="2253"/>
        <end position="2361"/>
    </location>
</feature>
<feature type="domain" description="Cadherin" evidence="21">
    <location>
        <begin position="1265"/>
        <end position="1370"/>
    </location>
</feature>
<dbReference type="FunFam" id="2.60.40.60:FF:000286">
    <property type="entry name" value="Cadherin-related tumor suppressor"/>
    <property type="match status" value="1"/>
</dbReference>
<feature type="domain" description="Cadherin" evidence="21">
    <location>
        <begin position="1937"/>
        <end position="2042"/>
    </location>
</feature>
<keyword evidence="13" id="KW-0325">Glycoprotein</keyword>
<dbReference type="GO" id="GO:0016342">
    <property type="term" value="C:catenin complex"/>
    <property type="evidence" value="ECO:0007669"/>
    <property type="project" value="TreeGrafter"/>
</dbReference>
<feature type="domain" description="Cadherin" evidence="21">
    <location>
        <begin position="1720"/>
        <end position="1822"/>
    </location>
</feature>
<dbReference type="FunFam" id="2.60.40.60:FF:000143">
    <property type="entry name" value="FAT atypical cadherin 4"/>
    <property type="match status" value="1"/>
</dbReference>
<evidence type="ECO:0000256" key="8">
    <source>
        <dbReference type="ARBA" id="ARBA00022837"/>
    </source>
</evidence>
<comment type="caution">
    <text evidence="15">Lacks conserved residue(s) required for the propagation of feature annotation.</text>
</comment>
<dbReference type="GO" id="GO:0005912">
    <property type="term" value="C:adherens junction"/>
    <property type="evidence" value="ECO:0007669"/>
    <property type="project" value="TreeGrafter"/>
</dbReference>
<keyword evidence="6 18" id="KW-0732">Signal</keyword>
<evidence type="ECO:0000256" key="4">
    <source>
        <dbReference type="ARBA" id="ARBA00022692"/>
    </source>
</evidence>
<keyword evidence="9" id="KW-0130">Cell adhesion</keyword>
<evidence type="ECO:0000256" key="16">
    <source>
        <dbReference type="SAM" id="MobiDB-lite"/>
    </source>
</evidence>
<dbReference type="GO" id="GO:0005509">
    <property type="term" value="F:calcium ion binding"/>
    <property type="evidence" value="ECO:0007669"/>
    <property type="project" value="UniProtKB-UniRule"/>
</dbReference>
<feature type="domain" description="Cadherin" evidence="21">
    <location>
        <begin position="1052"/>
        <end position="1155"/>
    </location>
</feature>
<feature type="domain" description="Cadherin" evidence="21">
    <location>
        <begin position="1823"/>
        <end position="1936"/>
    </location>
</feature>
<dbReference type="FunFam" id="2.60.40.60:FF:000024">
    <property type="entry name" value="FAT atypical cadherin 3"/>
    <property type="match status" value="1"/>
</dbReference>
<feature type="domain" description="Laminin G" evidence="19">
    <location>
        <begin position="4095"/>
        <end position="4287"/>
    </location>
</feature>
<dbReference type="Gene3D" id="2.60.40.60">
    <property type="entry name" value="Cadherins"/>
    <property type="match status" value="34"/>
</dbReference>
<dbReference type="FunFam" id="2.60.40.60:FF:000123">
    <property type="entry name" value="Protocadherin beta 4"/>
    <property type="match status" value="1"/>
</dbReference>
<feature type="region of interest" description="Disordered" evidence="16">
    <location>
        <begin position="4743"/>
        <end position="4791"/>
    </location>
</feature>
<reference evidence="22 23" key="1">
    <citation type="submission" date="2023-03" db="EMBL/GenBank/DDBJ databases">
        <title>High recombination rates correlate with genetic variation in Cardiocondyla obscurior ants.</title>
        <authorList>
            <person name="Errbii M."/>
        </authorList>
    </citation>
    <scope>NUCLEOTIDE SEQUENCE [LARGE SCALE GENOMIC DNA]</scope>
    <source>
        <strain evidence="22">Alpha-2009</strain>
        <tissue evidence="22">Whole body</tissue>
    </source>
</reference>
<feature type="compositionally biased region" description="Polar residues" evidence="16">
    <location>
        <begin position="4896"/>
        <end position="4914"/>
    </location>
</feature>
<feature type="domain" description="EGF-like" evidence="20">
    <location>
        <begin position="3979"/>
        <end position="4015"/>
    </location>
</feature>
<feature type="domain" description="Cadherin" evidence="21">
    <location>
        <begin position="2782"/>
        <end position="2885"/>
    </location>
</feature>
<feature type="signal peptide" evidence="18">
    <location>
        <begin position="1"/>
        <end position="24"/>
    </location>
</feature>
<feature type="domain" description="Cadherin" evidence="21">
    <location>
        <begin position="522"/>
        <end position="626"/>
    </location>
</feature>
<feature type="disulfide bond" evidence="15">
    <location>
        <begin position="4027"/>
        <end position="4044"/>
    </location>
</feature>
<dbReference type="PROSITE" id="PS00022">
    <property type="entry name" value="EGF_1"/>
    <property type="match status" value="4"/>
</dbReference>
<dbReference type="SUPFAM" id="SSF49899">
    <property type="entry name" value="Concanavalin A-like lectins/glucanases"/>
    <property type="match status" value="2"/>
</dbReference>
<feature type="disulfide bond" evidence="15">
    <location>
        <begin position="4005"/>
        <end position="4014"/>
    </location>
</feature>
<evidence type="ECO:0000256" key="14">
    <source>
        <dbReference type="PROSITE-ProRule" id="PRU00043"/>
    </source>
</evidence>
<evidence type="ECO:0000256" key="7">
    <source>
        <dbReference type="ARBA" id="ARBA00022737"/>
    </source>
</evidence>
<dbReference type="PRINTS" id="PR00205">
    <property type="entry name" value="CADHERIN"/>
</dbReference>
<feature type="compositionally biased region" description="Polar residues" evidence="16">
    <location>
        <begin position="4984"/>
        <end position="4998"/>
    </location>
</feature>
<dbReference type="InterPro" id="IPR013320">
    <property type="entry name" value="ConA-like_dom_sf"/>
</dbReference>
<feature type="domain" description="Cadherin" evidence="21">
    <location>
        <begin position="2043"/>
        <end position="2149"/>
    </location>
</feature>
<dbReference type="SMART" id="SM00181">
    <property type="entry name" value="EGF"/>
    <property type="match status" value="4"/>
</dbReference>
<evidence type="ECO:0000256" key="9">
    <source>
        <dbReference type="ARBA" id="ARBA00022889"/>
    </source>
</evidence>
<feature type="compositionally biased region" description="Polar residues" evidence="16">
    <location>
        <begin position="4841"/>
        <end position="4868"/>
    </location>
</feature>
<dbReference type="GO" id="GO:0000902">
    <property type="term" value="P:cell morphogenesis"/>
    <property type="evidence" value="ECO:0007669"/>
    <property type="project" value="TreeGrafter"/>
</dbReference>
<evidence type="ECO:0000256" key="6">
    <source>
        <dbReference type="ARBA" id="ARBA00022729"/>
    </source>
</evidence>
<dbReference type="Pfam" id="PF00028">
    <property type="entry name" value="Cadherin"/>
    <property type="match status" value="32"/>
</dbReference>
<dbReference type="FunFam" id="2.60.40.60:FF:000154">
    <property type="entry name" value="FAT atypical cadherin 4"/>
    <property type="match status" value="1"/>
</dbReference>
<protein>
    <recommendedName>
        <fullName evidence="24">Cadherin-related tumor suppressor</fullName>
    </recommendedName>
</protein>
<dbReference type="InterPro" id="IPR001791">
    <property type="entry name" value="Laminin_G"/>
</dbReference>
<feature type="disulfide bond" evidence="15">
    <location>
        <begin position="4046"/>
        <end position="4055"/>
    </location>
</feature>
<dbReference type="FunFam" id="2.60.40.60:FF:000104">
    <property type="entry name" value="cadherin-23 isoform X1"/>
    <property type="match status" value="2"/>
</dbReference>
<feature type="domain" description="Cadherin" evidence="21">
    <location>
        <begin position="3628"/>
        <end position="3735"/>
    </location>
</feature>
<dbReference type="GO" id="GO:0034332">
    <property type="term" value="P:adherens junction organization"/>
    <property type="evidence" value="ECO:0007669"/>
    <property type="project" value="TreeGrafter"/>
</dbReference>
<evidence type="ECO:0000256" key="15">
    <source>
        <dbReference type="PROSITE-ProRule" id="PRU00076"/>
    </source>
</evidence>
<feature type="domain" description="Cadherin" evidence="21">
    <location>
        <begin position="2149"/>
        <end position="2252"/>
    </location>
</feature>
<feature type="compositionally biased region" description="Pro residues" evidence="16">
    <location>
        <begin position="4768"/>
        <end position="4780"/>
    </location>
</feature>
<dbReference type="FunFam" id="2.10.25.10:FF:000472">
    <property type="entry name" value="Uncharacterized protein, isoform A"/>
    <property type="match status" value="1"/>
</dbReference>
<dbReference type="PANTHER" id="PTHR24027:SF422">
    <property type="entry name" value="CADHERIN DOMAIN-CONTAINING PROTEIN"/>
    <property type="match status" value="1"/>
</dbReference>
<evidence type="ECO:0000256" key="5">
    <source>
        <dbReference type="ARBA" id="ARBA00022723"/>
    </source>
</evidence>
<evidence type="ECO:0000259" key="20">
    <source>
        <dbReference type="PROSITE" id="PS50026"/>
    </source>
</evidence>
<keyword evidence="23" id="KW-1185">Reference proteome</keyword>
<evidence type="ECO:0000256" key="3">
    <source>
        <dbReference type="ARBA" id="ARBA00022536"/>
    </source>
</evidence>
<feature type="domain" description="Cadherin" evidence="21">
    <location>
        <begin position="2362"/>
        <end position="2468"/>
    </location>
</feature>
<dbReference type="Pfam" id="PF00008">
    <property type="entry name" value="EGF"/>
    <property type="match status" value="1"/>
</dbReference>
<dbReference type="FunFam" id="2.60.40.60:FF:000005">
    <property type="entry name" value="Protocadherin 9"/>
    <property type="match status" value="1"/>
</dbReference>
<name>A0AAW2GUZ1_9HYME</name>
<feature type="compositionally biased region" description="Basic and acidic residues" evidence="16">
    <location>
        <begin position="4699"/>
        <end position="4713"/>
    </location>
</feature>
<evidence type="ECO:0000256" key="10">
    <source>
        <dbReference type="ARBA" id="ARBA00022989"/>
    </source>
</evidence>
<feature type="domain" description="Cadherin" evidence="21">
    <location>
        <begin position="735"/>
        <end position="945"/>
    </location>
</feature>
<dbReference type="SUPFAM" id="SSF49313">
    <property type="entry name" value="Cadherin-like"/>
    <property type="match status" value="34"/>
</dbReference>
<accession>A0AAW2GUZ1</accession>
<dbReference type="FunFam" id="2.60.40.60:FF:000033">
    <property type="entry name" value="FAT atypical cadherin 1"/>
    <property type="match status" value="4"/>
</dbReference>
<dbReference type="PROSITE" id="PS50025">
    <property type="entry name" value="LAM_G_DOMAIN"/>
    <property type="match status" value="2"/>
</dbReference>
<dbReference type="FunFam" id="2.60.40.60:FF:000116">
    <property type="entry name" value="Dachsous cadherin-related 2"/>
    <property type="match status" value="2"/>
</dbReference>
<dbReference type="GO" id="GO:0035332">
    <property type="term" value="P:positive regulation of hippo signaling"/>
    <property type="evidence" value="ECO:0007669"/>
    <property type="project" value="UniProtKB-ARBA"/>
</dbReference>
<dbReference type="GO" id="GO:0042067">
    <property type="term" value="P:establishment of ommatidial planar polarity"/>
    <property type="evidence" value="ECO:0007669"/>
    <property type="project" value="UniProtKB-ARBA"/>
</dbReference>
<keyword evidence="10 17" id="KW-1133">Transmembrane helix</keyword>
<dbReference type="GO" id="GO:0090251">
    <property type="term" value="P:protein localization involved in establishment of planar polarity"/>
    <property type="evidence" value="ECO:0007669"/>
    <property type="project" value="UniProtKB-ARBA"/>
</dbReference>
<dbReference type="InterPro" id="IPR015919">
    <property type="entry name" value="Cadherin-like_sf"/>
</dbReference>
<feature type="domain" description="Cadherin" evidence="21">
    <location>
        <begin position="3205"/>
        <end position="3309"/>
    </location>
</feature>
<evidence type="ECO:0000256" key="12">
    <source>
        <dbReference type="ARBA" id="ARBA00023157"/>
    </source>
</evidence>
<dbReference type="GO" id="GO:0008013">
    <property type="term" value="F:beta-catenin binding"/>
    <property type="evidence" value="ECO:0007669"/>
    <property type="project" value="TreeGrafter"/>
</dbReference>
<feature type="domain" description="Cadherin" evidence="21">
    <location>
        <begin position="2574"/>
        <end position="2675"/>
    </location>
</feature>
<dbReference type="FunFam" id="2.60.40.60:FF:000037">
    <property type="entry name" value="FAT atypical cadherin 1"/>
    <property type="match status" value="1"/>
</dbReference>
<dbReference type="Gene3D" id="2.10.25.10">
    <property type="entry name" value="Laminin"/>
    <property type="match status" value="4"/>
</dbReference>
<organism evidence="22 23">
    <name type="scientific">Cardiocondyla obscurior</name>
    <dbReference type="NCBI Taxonomy" id="286306"/>
    <lineage>
        <taxon>Eukaryota</taxon>
        <taxon>Metazoa</taxon>
        <taxon>Ecdysozoa</taxon>
        <taxon>Arthropoda</taxon>
        <taxon>Hexapoda</taxon>
        <taxon>Insecta</taxon>
        <taxon>Pterygota</taxon>
        <taxon>Neoptera</taxon>
        <taxon>Endopterygota</taxon>
        <taxon>Hymenoptera</taxon>
        <taxon>Apocrita</taxon>
        <taxon>Aculeata</taxon>
        <taxon>Formicoidea</taxon>
        <taxon>Formicidae</taxon>
        <taxon>Myrmicinae</taxon>
        <taxon>Cardiocondyla</taxon>
    </lineage>
</organism>
<feature type="region of interest" description="Disordered" evidence="16">
    <location>
        <begin position="4679"/>
        <end position="4713"/>
    </location>
</feature>
<dbReference type="CDD" id="cd00053">
    <property type="entry name" value="EGF"/>
    <property type="match status" value="1"/>
</dbReference>
<dbReference type="FunFam" id="2.60.40.60:FF:000080">
    <property type="entry name" value="FAT atypical cadherin 1"/>
    <property type="match status" value="2"/>
</dbReference>
<feature type="domain" description="Cadherin" evidence="21">
    <location>
        <begin position="3097"/>
        <end position="3204"/>
    </location>
</feature>
<feature type="domain" description="Cadherin" evidence="21">
    <location>
        <begin position="627"/>
        <end position="734"/>
    </location>
</feature>
<dbReference type="InterPro" id="IPR039808">
    <property type="entry name" value="Cadherin"/>
</dbReference>